<dbReference type="Proteomes" id="UP000760860">
    <property type="component" value="Unassembled WGS sequence"/>
</dbReference>
<accession>A0A329R973</accession>
<dbReference type="Gene3D" id="3.30.1520.10">
    <property type="entry name" value="Phox-like domain"/>
    <property type="match status" value="1"/>
</dbReference>
<proteinExistence type="predicted"/>
<dbReference type="Proteomes" id="UP000251314">
    <property type="component" value="Unassembled WGS sequence"/>
</dbReference>
<sequence>MLMPALFADEVSIDTLKSVEKGAAVPYDDTPRHSQHILTYRPRSLPADLGLSPNCLSSFGSIPGHEIINASVRFQGIVSVENHFQFRLLVSTGKVQFTLQKRYSHFREFRQQLLIIGNGDKHGRKCRNGACQQLMVRLTSMGFPRRKLCFLLNCIDGVRTARERMTQLKQFMDTILQVYQTAPKRQVRCCVNSQCLSLQAIRDFIDLNVDQMSAWKATSNGSDEILASLPPNSAISPTAALSLDFF</sequence>
<evidence type="ECO:0000313" key="2">
    <source>
        <dbReference type="EMBL" id="RAW21154.1"/>
    </source>
</evidence>
<dbReference type="GO" id="GO:0035091">
    <property type="term" value="F:phosphatidylinositol binding"/>
    <property type="evidence" value="ECO:0007669"/>
    <property type="project" value="InterPro"/>
</dbReference>
<evidence type="ECO:0008006" key="4">
    <source>
        <dbReference type="Google" id="ProtNLM"/>
    </source>
</evidence>
<evidence type="ECO:0000313" key="1">
    <source>
        <dbReference type="EMBL" id="KAG3217475.1"/>
    </source>
</evidence>
<name>A0A329R973_9STRA</name>
<gene>
    <name evidence="2" type="ORF">PC110_g22403</name>
    <name evidence="1" type="ORF">PC129_g11694</name>
</gene>
<protein>
    <recommendedName>
        <fullName evidence="4">PX domain-containing protein</fullName>
    </recommendedName>
</protein>
<reference evidence="1" key="2">
    <citation type="submission" date="2018-05" db="EMBL/GenBank/DDBJ databases">
        <title>Effector identification in a new, highly contiguous assembly of the strawberry crown rot pathogen Phytophthora cactorum.</title>
        <authorList>
            <person name="Armitage A.D."/>
            <person name="Nellist C.F."/>
            <person name="Bates H."/>
            <person name="Vickerstaff R.J."/>
            <person name="Harrison R.J."/>
        </authorList>
    </citation>
    <scope>NUCLEOTIDE SEQUENCE</scope>
    <source>
        <strain evidence="1">P421</strain>
    </source>
</reference>
<dbReference type="CDD" id="cd06093">
    <property type="entry name" value="PX_domain"/>
    <property type="match status" value="1"/>
</dbReference>
<comment type="caution">
    <text evidence="2">The sequence shown here is derived from an EMBL/GenBank/DDBJ whole genome shotgun (WGS) entry which is preliminary data.</text>
</comment>
<keyword evidence="3" id="KW-1185">Reference proteome</keyword>
<dbReference type="EMBL" id="MJFZ01002006">
    <property type="protein sequence ID" value="RAW21154.1"/>
    <property type="molecule type" value="Genomic_DNA"/>
</dbReference>
<dbReference type="VEuPathDB" id="FungiDB:PC110_g22403"/>
<dbReference type="AlphaFoldDB" id="A0A329R973"/>
<dbReference type="InterPro" id="IPR036871">
    <property type="entry name" value="PX_dom_sf"/>
</dbReference>
<dbReference type="OrthoDB" id="166284at2759"/>
<reference evidence="2 3" key="1">
    <citation type="submission" date="2018-01" db="EMBL/GenBank/DDBJ databases">
        <title>Draft genome of the strawberry crown rot pathogen Phytophthora cactorum.</title>
        <authorList>
            <person name="Armitage A.D."/>
            <person name="Lysoe E."/>
            <person name="Nellist C.F."/>
            <person name="Harrison R.J."/>
            <person name="Brurberg M.B."/>
        </authorList>
    </citation>
    <scope>NUCLEOTIDE SEQUENCE [LARGE SCALE GENOMIC DNA]</scope>
    <source>
        <strain evidence="2 3">10300</strain>
    </source>
</reference>
<dbReference type="SUPFAM" id="SSF64268">
    <property type="entry name" value="PX domain"/>
    <property type="match status" value="1"/>
</dbReference>
<dbReference type="EMBL" id="RCMV01000419">
    <property type="protein sequence ID" value="KAG3217475.1"/>
    <property type="molecule type" value="Genomic_DNA"/>
</dbReference>
<evidence type="ECO:0000313" key="3">
    <source>
        <dbReference type="Proteomes" id="UP000251314"/>
    </source>
</evidence>
<organism evidence="2 3">
    <name type="scientific">Phytophthora cactorum</name>
    <dbReference type="NCBI Taxonomy" id="29920"/>
    <lineage>
        <taxon>Eukaryota</taxon>
        <taxon>Sar</taxon>
        <taxon>Stramenopiles</taxon>
        <taxon>Oomycota</taxon>
        <taxon>Peronosporomycetes</taxon>
        <taxon>Peronosporales</taxon>
        <taxon>Peronosporaceae</taxon>
        <taxon>Phytophthora</taxon>
    </lineage>
</organism>